<evidence type="ECO:0000256" key="1">
    <source>
        <dbReference type="ARBA" id="ARBA00004123"/>
    </source>
</evidence>
<feature type="region of interest" description="Disordered" evidence="7">
    <location>
        <begin position="693"/>
        <end position="713"/>
    </location>
</feature>
<evidence type="ECO:0000256" key="2">
    <source>
        <dbReference type="ARBA" id="ARBA00004186"/>
    </source>
</evidence>
<feature type="compositionally biased region" description="Low complexity" evidence="7">
    <location>
        <begin position="250"/>
        <end position="262"/>
    </location>
</feature>
<dbReference type="GO" id="GO:0005634">
    <property type="term" value="C:nucleus"/>
    <property type="evidence" value="ECO:0007669"/>
    <property type="project" value="UniProtKB-SubCell"/>
</dbReference>
<comment type="similarity">
    <text evidence="3">Belongs to the INCENP family.</text>
</comment>
<dbReference type="InterPro" id="IPR005635">
    <property type="entry name" value="Inner_centromere_prot_ARK-bd"/>
</dbReference>
<feature type="compositionally biased region" description="Basic and acidic residues" evidence="7">
    <location>
        <begin position="352"/>
        <end position="374"/>
    </location>
</feature>
<evidence type="ECO:0000256" key="4">
    <source>
        <dbReference type="ARBA" id="ARBA00022490"/>
    </source>
</evidence>
<dbReference type="VEuPathDB" id="CryptoDB:Cvel_25046"/>
<feature type="domain" description="Inner centromere protein ARK-binding" evidence="8">
    <location>
        <begin position="639"/>
        <end position="685"/>
    </location>
</feature>
<accession>A0A0G4H7K1</accession>
<feature type="compositionally biased region" description="Basic and acidic residues" evidence="7">
    <location>
        <begin position="467"/>
        <end position="477"/>
    </location>
</feature>
<keyword evidence="4" id="KW-0963">Cytoplasm</keyword>
<evidence type="ECO:0000256" key="6">
    <source>
        <dbReference type="ARBA" id="ARBA00023242"/>
    </source>
</evidence>
<evidence type="ECO:0000256" key="3">
    <source>
        <dbReference type="ARBA" id="ARBA00010042"/>
    </source>
</evidence>
<organism evidence="9">
    <name type="scientific">Chromera velia CCMP2878</name>
    <dbReference type="NCBI Taxonomy" id="1169474"/>
    <lineage>
        <taxon>Eukaryota</taxon>
        <taxon>Sar</taxon>
        <taxon>Alveolata</taxon>
        <taxon>Colpodellida</taxon>
        <taxon>Chromeraceae</taxon>
        <taxon>Chromera</taxon>
    </lineage>
</organism>
<feature type="compositionally biased region" description="Gly residues" evidence="7">
    <location>
        <begin position="116"/>
        <end position="131"/>
    </location>
</feature>
<evidence type="ECO:0000259" key="8">
    <source>
        <dbReference type="Pfam" id="PF03941"/>
    </source>
</evidence>
<feature type="region of interest" description="Disordered" evidence="7">
    <location>
        <begin position="730"/>
        <end position="804"/>
    </location>
</feature>
<evidence type="ECO:0000256" key="5">
    <source>
        <dbReference type="ARBA" id="ARBA00023212"/>
    </source>
</evidence>
<evidence type="ECO:0000256" key="7">
    <source>
        <dbReference type="SAM" id="MobiDB-lite"/>
    </source>
</evidence>
<gene>
    <name evidence="9" type="ORF">Cvel_25046</name>
</gene>
<dbReference type="EMBL" id="CDMZ01001967">
    <property type="protein sequence ID" value="CEM39885.1"/>
    <property type="molecule type" value="Genomic_DNA"/>
</dbReference>
<sequence>MDRRAISPKTRAAIAEGLRAYHKDDAQLQTQLRDQALSKMRDLYAKHKDDNVRPQMPVEPATFEEGMTFLMSKFKPQPHCLLKEIFGDHSLPKGAGKENSRPLTNANGQRDKDQTRGGGPLQPQKGGGAGGANEPLKGKRQRPISPHPTTEAKPQEADAAAKPKRARNAPAAVAATGAAAAAAAPKKERDQKLKAQEGKETGGQKPQGAQKKYADLQRLKRLQNLQVKQMEAKQRGGGADRAPKDPGPAAPAETATATAAGGRKVLKPNSKEKKSKGAAPPKREQKEKEKPKRPVLVMPKAKANVQIPTRLGIPTKGQQKTKLVREKTQPAGNAPAALPESNLPRLGGGAGKRKEVEKGKEGEKENGDTEKEQRVGGGRQAKAAAIERIKNNAESSRRGRAKEGKAAVEGKKQGAKQNPQGEKTRTSAHTGLPAAAAAAAPPQDAERGAASAPAVVVEVEILVTDPEDNHGDGDSKKVPNKAAQKGGKQQEPVAAAAAAAASATTGAAACAEREKKKAKPIPKRKKVRQRKQPMQNQNGEEKENVDLDGDASLPHPILQQPTGGWGDPEGLGEKLKPARRPSVIPESDSEGESSLPPVTLCPLICTEGKRLRPLPPPKPEDNYPLTDVEDMENRAMVESDGDEKKTVPAWAEKEAVKKTVFEQKKVDPDSIFGTMCPEPVINAIFSPTTWAKVNRTWGNPRPRRSSQNWNEDKLRLKDLQAYKAEMGYTESLSHLVWEDDDEGDEKEDDDEGYADAEGEAEAGPSGSKIVGGNGKEGKKTKTAKGQGEKAQKRGAIQREPMAER</sequence>
<dbReference type="Pfam" id="PF03941">
    <property type="entry name" value="INCENP_ARK-bind"/>
    <property type="match status" value="1"/>
</dbReference>
<feature type="compositionally biased region" description="Acidic residues" evidence="7">
    <location>
        <begin position="738"/>
        <end position="760"/>
    </location>
</feature>
<dbReference type="AlphaFoldDB" id="A0A0G4H7K1"/>
<feature type="compositionally biased region" description="Basic residues" evidence="7">
    <location>
        <begin position="516"/>
        <end position="531"/>
    </location>
</feature>
<comment type="subcellular location">
    <subcellularLocation>
        <location evidence="2">Cytoplasm</location>
        <location evidence="2">Cytoskeleton</location>
        <location evidence="2">Spindle</location>
    </subcellularLocation>
    <subcellularLocation>
        <location evidence="1">Nucleus</location>
    </subcellularLocation>
</comment>
<feature type="compositionally biased region" description="Basic and acidic residues" evidence="7">
    <location>
        <begin position="281"/>
        <end position="292"/>
    </location>
</feature>
<dbReference type="GO" id="GO:0005819">
    <property type="term" value="C:spindle"/>
    <property type="evidence" value="ECO:0007669"/>
    <property type="project" value="UniProtKB-SubCell"/>
</dbReference>
<feature type="compositionally biased region" description="Basic and acidic residues" evidence="7">
    <location>
        <begin position="89"/>
        <end position="100"/>
    </location>
</feature>
<feature type="compositionally biased region" description="Basic and acidic residues" evidence="7">
    <location>
        <begin position="385"/>
        <end position="412"/>
    </location>
</feature>
<feature type="compositionally biased region" description="Low complexity" evidence="7">
    <location>
        <begin position="433"/>
        <end position="460"/>
    </location>
</feature>
<feature type="region of interest" description="Disordered" evidence="7">
    <location>
        <begin position="89"/>
        <end position="628"/>
    </location>
</feature>
<evidence type="ECO:0000313" key="9">
    <source>
        <dbReference type="EMBL" id="CEM39885.1"/>
    </source>
</evidence>
<name>A0A0G4H7K1_9ALVE</name>
<keyword evidence="6" id="KW-0539">Nucleus</keyword>
<proteinExistence type="inferred from homology"/>
<protein>
    <recommendedName>
        <fullName evidence="8">Inner centromere protein ARK-binding domain-containing protein</fullName>
    </recommendedName>
</protein>
<feature type="compositionally biased region" description="Low complexity" evidence="7">
    <location>
        <begin position="494"/>
        <end position="510"/>
    </location>
</feature>
<feature type="compositionally biased region" description="Basic and acidic residues" evidence="7">
    <location>
        <begin position="185"/>
        <end position="202"/>
    </location>
</feature>
<feature type="compositionally biased region" description="Low complexity" evidence="7">
    <location>
        <begin position="168"/>
        <end position="184"/>
    </location>
</feature>
<keyword evidence="5" id="KW-0206">Cytoskeleton</keyword>
<reference evidence="9" key="1">
    <citation type="submission" date="2014-11" db="EMBL/GenBank/DDBJ databases">
        <authorList>
            <person name="Otto D Thomas"/>
            <person name="Naeem Raeece"/>
        </authorList>
    </citation>
    <scope>NUCLEOTIDE SEQUENCE</scope>
</reference>